<keyword evidence="3" id="KW-1185">Reference proteome</keyword>
<proteinExistence type="predicted"/>
<dbReference type="GO" id="GO:0046548">
    <property type="term" value="P:retinal rod cell development"/>
    <property type="evidence" value="ECO:0007669"/>
    <property type="project" value="TreeGrafter"/>
</dbReference>
<gene>
    <name evidence="2" type="ORF">JOQ06_007847</name>
</gene>
<evidence type="ECO:0000313" key="3">
    <source>
        <dbReference type="Proteomes" id="UP001219934"/>
    </source>
</evidence>
<evidence type="ECO:0000313" key="2">
    <source>
        <dbReference type="EMBL" id="KAJ4919123.1"/>
    </source>
</evidence>
<dbReference type="PANTHER" id="PTHR14240:SF1">
    <property type="entry name" value="PROTEIN FANTOM-RELATED"/>
    <property type="match status" value="1"/>
</dbReference>
<evidence type="ECO:0000256" key="1">
    <source>
        <dbReference type="SAM" id="Coils"/>
    </source>
</evidence>
<dbReference type="GO" id="GO:1905515">
    <property type="term" value="P:non-motile cilium assembly"/>
    <property type="evidence" value="ECO:0007669"/>
    <property type="project" value="TreeGrafter"/>
</dbReference>
<feature type="coiled-coil region" evidence="1">
    <location>
        <begin position="3"/>
        <end position="37"/>
    </location>
</feature>
<dbReference type="EMBL" id="JAPTMU010000338">
    <property type="protein sequence ID" value="KAJ4919123.1"/>
    <property type="molecule type" value="Genomic_DNA"/>
</dbReference>
<dbReference type="AlphaFoldDB" id="A0AAD6F2Y3"/>
<sequence>MNLVDISESSEKLTEENRKLQIQFLEQKQRLEEMNDHLKFYSRENKYDVAELTEALLLIKKRKSTAHAETIQELQKTRSLLSMESSICRDYKVELQAVLQKMEADGGGFAQQLQRQAALLDTRA</sequence>
<keyword evidence="1" id="KW-0175">Coiled coil</keyword>
<comment type="caution">
    <text evidence="2">The sequence shown here is derived from an EMBL/GenBank/DDBJ whole genome shotgun (WGS) entry which is preliminary data.</text>
</comment>
<protein>
    <submittedName>
        <fullName evidence="2">Uncharacterized protein</fullName>
    </submittedName>
</protein>
<organism evidence="2 3">
    <name type="scientific">Pogonophryne albipinna</name>
    <dbReference type="NCBI Taxonomy" id="1090488"/>
    <lineage>
        <taxon>Eukaryota</taxon>
        <taxon>Metazoa</taxon>
        <taxon>Chordata</taxon>
        <taxon>Craniata</taxon>
        <taxon>Vertebrata</taxon>
        <taxon>Euteleostomi</taxon>
        <taxon>Actinopterygii</taxon>
        <taxon>Neopterygii</taxon>
        <taxon>Teleostei</taxon>
        <taxon>Neoteleostei</taxon>
        <taxon>Acanthomorphata</taxon>
        <taxon>Eupercaria</taxon>
        <taxon>Perciformes</taxon>
        <taxon>Notothenioidei</taxon>
        <taxon>Pogonophryne</taxon>
    </lineage>
</organism>
<dbReference type="PANTHER" id="PTHR14240">
    <property type="entry name" value="RETINITIS PIGMENTOSA GTPASE REGULATOR-INTERACTING PROTEIN"/>
    <property type="match status" value="1"/>
</dbReference>
<feature type="non-terminal residue" evidence="2">
    <location>
        <position position="124"/>
    </location>
</feature>
<dbReference type="GO" id="GO:0032391">
    <property type="term" value="C:photoreceptor connecting cilium"/>
    <property type="evidence" value="ECO:0007669"/>
    <property type="project" value="TreeGrafter"/>
</dbReference>
<reference evidence="2" key="1">
    <citation type="submission" date="2022-11" db="EMBL/GenBank/DDBJ databases">
        <title>Chromosome-level genome of Pogonophryne albipinna.</title>
        <authorList>
            <person name="Jo E."/>
        </authorList>
    </citation>
    <scope>NUCLEOTIDE SEQUENCE</scope>
    <source>
        <strain evidence="2">SGF0006</strain>
        <tissue evidence="2">Muscle</tissue>
    </source>
</reference>
<dbReference type="InterPro" id="IPR031139">
    <property type="entry name" value="RPGRIP1_fam"/>
</dbReference>
<accession>A0AAD6F2Y3</accession>
<name>A0AAD6F2Y3_9TELE</name>
<dbReference type="Proteomes" id="UP001219934">
    <property type="component" value="Unassembled WGS sequence"/>
</dbReference>